<dbReference type="OrthoDB" id="255848at2"/>
<dbReference type="SUPFAM" id="SSF54523">
    <property type="entry name" value="Pili subunits"/>
    <property type="match status" value="1"/>
</dbReference>
<dbReference type="InterPro" id="IPR011453">
    <property type="entry name" value="DUF1559"/>
</dbReference>
<protein>
    <recommendedName>
        <fullName evidence="1">DUF1559 domain-containing protein</fullName>
    </recommendedName>
</protein>
<evidence type="ECO:0000313" key="2">
    <source>
        <dbReference type="EMBL" id="QDV35016.1"/>
    </source>
</evidence>
<dbReference type="AlphaFoldDB" id="A0A518H2E6"/>
<dbReference type="NCBIfam" id="TIGR02532">
    <property type="entry name" value="IV_pilin_GFxxxE"/>
    <property type="match status" value="1"/>
</dbReference>
<dbReference type="InterPro" id="IPR045584">
    <property type="entry name" value="Pilin-like"/>
</dbReference>
<evidence type="ECO:0000259" key="1">
    <source>
        <dbReference type="Pfam" id="PF07596"/>
    </source>
</evidence>
<dbReference type="KEGG" id="tpla:ElP_29130"/>
<accession>A0A518H2E6</accession>
<dbReference type="Pfam" id="PF07963">
    <property type="entry name" value="N_methyl"/>
    <property type="match status" value="1"/>
</dbReference>
<dbReference type="Proteomes" id="UP000317835">
    <property type="component" value="Chromosome"/>
</dbReference>
<keyword evidence="3" id="KW-1185">Reference proteome</keyword>
<dbReference type="Gene3D" id="3.30.700.10">
    <property type="entry name" value="Glycoprotein, Type 4 Pilin"/>
    <property type="match status" value="1"/>
</dbReference>
<organism evidence="2 3">
    <name type="scientific">Tautonia plasticadhaerens</name>
    <dbReference type="NCBI Taxonomy" id="2527974"/>
    <lineage>
        <taxon>Bacteria</taxon>
        <taxon>Pseudomonadati</taxon>
        <taxon>Planctomycetota</taxon>
        <taxon>Planctomycetia</taxon>
        <taxon>Isosphaerales</taxon>
        <taxon>Isosphaeraceae</taxon>
        <taxon>Tautonia</taxon>
    </lineage>
</organism>
<dbReference type="PANTHER" id="PTHR30093">
    <property type="entry name" value="GENERAL SECRETION PATHWAY PROTEIN G"/>
    <property type="match status" value="1"/>
</dbReference>
<evidence type="ECO:0000313" key="3">
    <source>
        <dbReference type="Proteomes" id="UP000317835"/>
    </source>
</evidence>
<dbReference type="RefSeq" id="WP_145270319.1">
    <property type="nucleotide sequence ID" value="NZ_CP036426.1"/>
</dbReference>
<dbReference type="NCBIfam" id="TIGR04294">
    <property type="entry name" value="pre_pil_HX9DG"/>
    <property type="match status" value="1"/>
</dbReference>
<dbReference type="Pfam" id="PF07596">
    <property type="entry name" value="SBP_bac_10"/>
    <property type="match status" value="1"/>
</dbReference>
<proteinExistence type="predicted"/>
<dbReference type="InterPro" id="IPR012902">
    <property type="entry name" value="N_methyl_site"/>
</dbReference>
<name>A0A518H2E6_9BACT</name>
<reference evidence="2 3" key="1">
    <citation type="submission" date="2019-02" db="EMBL/GenBank/DDBJ databases">
        <title>Deep-cultivation of Planctomycetes and their phenomic and genomic characterization uncovers novel biology.</title>
        <authorList>
            <person name="Wiegand S."/>
            <person name="Jogler M."/>
            <person name="Boedeker C."/>
            <person name="Pinto D."/>
            <person name="Vollmers J."/>
            <person name="Rivas-Marin E."/>
            <person name="Kohn T."/>
            <person name="Peeters S.H."/>
            <person name="Heuer A."/>
            <person name="Rast P."/>
            <person name="Oberbeckmann S."/>
            <person name="Bunk B."/>
            <person name="Jeske O."/>
            <person name="Meyerdierks A."/>
            <person name="Storesund J.E."/>
            <person name="Kallscheuer N."/>
            <person name="Luecker S."/>
            <person name="Lage O.M."/>
            <person name="Pohl T."/>
            <person name="Merkel B.J."/>
            <person name="Hornburger P."/>
            <person name="Mueller R.-W."/>
            <person name="Bruemmer F."/>
            <person name="Labrenz M."/>
            <person name="Spormann A.M."/>
            <person name="Op den Camp H."/>
            <person name="Overmann J."/>
            <person name="Amann R."/>
            <person name="Jetten M.S.M."/>
            <person name="Mascher T."/>
            <person name="Medema M.H."/>
            <person name="Devos D.P."/>
            <person name="Kaster A.-K."/>
            <person name="Ovreas L."/>
            <person name="Rohde M."/>
            <person name="Galperin M.Y."/>
            <person name="Jogler C."/>
        </authorList>
    </citation>
    <scope>NUCLEOTIDE SEQUENCE [LARGE SCALE GENOMIC DNA]</scope>
    <source>
        <strain evidence="2 3">ElP</strain>
    </source>
</reference>
<dbReference type="EMBL" id="CP036426">
    <property type="protein sequence ID" value="QDV35016.1"/>
    <property type="molecule type" value="Genomic_DNA"/>
</dbReference>
<dbReference type="InterPro" id="IPR027558">
    <property type="entry name" value="Pre_pil_HX9DG_C"/>
</dbReference>
<feature type="domain" description="DUF1559" evidence="1">
    <location>
        <begin position="40"/>
        <end position="307"/>
    </location>
</feature>
<sequence length="359" mass="38788">MKTHRSGRGPARALGFTLIELLVVIAIIGVLIALLLPAVQAAREAARRAQCTNNLKQLALAAMNYEDANKTLPPGYVTLLPPAGTTVGRENYSVFARLAPFVEQQNIYNSINWDLSYLVSANVTAAGVQVRTFICPSDNNVDNVAINAASYGVPAAGGFQQSFTSYGGMQGMWSLRVRTPDSTFAQRRSNMNGLIFGHSAVTIGAIRDGTSNTVIFAERAHAKGADFLRRTGRVTQADAYLTEYNWWNSGYYFDTLVESYYPPNAENKPIGTVVVNAIGMNPSSYHPGGVNVAFADGSVRFIKDTIESWAINTATSDPVNVQYNVDGNRTFSVVPGSRVPVWQAITTRAGGEVVSADQF</sequence>
<dbReference type="PANTHER" id="PTHR30093:SF2">
    <property type="entry name" value="TYPE II SECRETION SYSTEM PROTEIN H"/>
    <property type="match status" value="1"/>
</dbReference>
<gene>
    <name evidence="2" type="ORF">ElP_29130</name>
</gene>